<name>A0A1I7YNZ0_9BILA</name>
<dbReference type="PROSITE" id="PS50084">
    <property type="entry name" value="KH_TYPE_1"/>
    <property type="match status" value="1"/>
</dbReference>
<dbReference type="InterPro" id="IPR055256">
    <property type="entry name" value="KH_1_KHDC4/BBP-like"/>
</dbReference>
<dbReference type="InterPro" id="IPR036612">
    <property type="entry name" value="KH_dom_type_1_sf"/>
</dbReference>
<evidence type="ECO:0000256" key="3">
    <source>
        <dbReference type="SAM" id="MobiDB-lite"/>
    </source>
</evidence>
<dbReference type="SMART" id="SM00322">
    <property type="entry name" value="KH"/>
    <property type="match status" value="1"/>
</dbReference>
<dbReference type="Pfam" id="PF22675">
    <property type="entry name" value="KH-I_KHDC4-BBP"/>
    <property type="match status" value="1"/>
</dbReference>
<accession>A0A1I7YNZ0</accession>
<dbReference type="PANTHER" id="PTHR11208">
    <property type="entry name" value="RNA-BINDING PROTEIN RELATED"/>
    <property type="match status" value="1"/>
</dbReference>
<feature type="compositionally biased region" description="Low complexity" evidence="3">
    <location>
        <begin position="66"/>
        <end position="80"/>
    </location>
</feature>
<dbReference type="InterPro" id="IPR004087">
    <property type="entry name" value="KH_dom"/>
</dbReference>
<proteinExistence type="predicted"/>
<dbReference type="WBParaSite" id="L893_g18230.t1">
    <property type="protein sequence ID" value="L893_g18230.t1"/>
    <property type="gene ID" value="L893_g18230"/>
</dbReference>
<organism evidence="5 6">
    <name type="scientific">Steinernema glaseri</name>
    <dbReference type="NCBI Taxonomy" id="37863"/>
    <lineage>
        <taxon>Eukaryota</taxon>
        <taxon>Metazoa</taxon>
        <taxon>Ecdysozoa</taxon>
        <taxon>Nematoda</taxon>
        <taxon>Chromadorea</taxon>
        <taxon>Rhabditida</taxon>
        <taxon>Tylenchina</taxon>
        <taxon>Panagrolaimomorpha</taxon>
        <taxon>Strongyloidoidea</taxon>
        <taxon>Steinernematidae</taxon>
        <taxon>Steinernema</taxon>
    </lineage>
</organism>
<dbReference type="PANTHER" id="PTHR11208:SF117">
    <property type="entry name" value="KH DOMAIN-CONTAINING PROTEIN"/>
    <property type="match status" value="1"/>
</dbReference>
<dbReference type="Gene3D" id="3.30.1370.10">
    <property type="entry name" value="K Homology domain, type 1"/>
    <property type="match status" value="1"/>
</dbReference>
<protein>
    <submittedName>
        <fullName evidence="6">KH domain-containing protein</fullName>
    </submittedName>
</protein>
<evidence type="ECO:0000256" key="1">
    <source>
        <dbReference type="ARBA" id="ARBA00022884"/>
    </source>
</evidence>
<feature type="region of interest" description="Disordered" evidence="3">
    <location>
        <begin position="55"/>
        <end position="130"/>
    </location>
</feature>
<dbReference type="GO" id="GO:0003729">
    <property type="term" value="F:mRNA binding"/>
    <property type="evidence" value="ECO:0007669"/>
    <property type="project" value="TreeGrafter"/>
</dbReference>
<dbReference type="AlphaFoldDB" id="A0A1I7YNZ0"/>
<evidence type="ECO:0000259" key="4">
    <source>
        <dbReference type="SMART" id="SM00322"/>
    </source>
</evidence>
<sequence>MKQKKVSTGEQPSDVELRVSCLQEILGDILNIADKGTAQKSSEIKKLAQKALEICTPPKDNEEHMPAPVNAPVVPVNTPVRTAKASGSPKRKTSASSKKSTAFRRSSGSQDSESSDAYGSGRARRHQAKFARTKPLMVKIPIPTEPAGVNYIGRILGPRGISVRELEGKTNCKIVIQGRGSVRDPAEEERLRGLPGYEHLKEELHIRVTAICDGDVTDARERLGMAQELLERLLVVKNDLYKQRQLVQYALMTGTYRPNHSILKVK</sequence>
<evidence type="ECO:0000256" key="2">
    <source>
        <dbReference type="PROSITE-ProRule" id="PRU00117"/>
    </source>
</evidence>
<dbReference type="GO" id="GO:0048024">
    <property type="term" value="P:regulation of mRNA splicing, via spliceosome"/>
    <property type="evidence" value="ECO:0007669"/>
    <property type="project" value="TreeGrafter"/>
</dbReference>
<feature type="compositionally biased region" description="Low complexity" evidence="3">
    <location>
        <begin position="94"/>
        <end position="112"/>
    </location>
</feature>
<feature type="domain" description="K Homology" evidence="4">
    <location>
        <begin position="134"/>
        <end position="228"/>
    </location>
</feature>
<dbReference type="GO" id="GO:0005634">
    <property type="term" value="C:nucleus"/>
    <property type="evidence" value="ECO:0007669"/>
    <property type="project" value="TreeGrafter"/>
</dbReference>
<reference evidence="6" key="1">
    <citation type="submission" date="2016-11" db="UniProtKB">
        <authorList>
            <consortium name="WormBaseParasite"/>
        </authorList>
    </citation>
    <scope>IDENTIFICATION</scope>
</reference>
<dbReference type="InterPro" id="IPR045071">
    <property type="entry name" value="BBP-like"/>
</dbReference>
<keyword evidence="1 2" id="KW-0694">RNA-binding</keyword>
<keyword evidence="5" id="KW-1185">Reference proteome</keyword>
<evidence type="ECO:0000313" key="5">
    <source>
        <dbReference type="Proteomes" id="UP000095287"/>
    </source>
</evidence>
<dbReference type="SUPFAM" id="SSF54791">
    <property type="entry name" value="Eukaryotic type KH-domain (KH-domain type I)"/>
    <property type="match status" value="1"/>
</dbReference>
<dbReference type="Proteomes" id="UP000095287">
    <property type="component" value="Unplaced"/>
</dbReference>
<evidence type="ECO:0000313" key="6">
    <source>
        <dbReference type="WBParaSite" id="L893_g18230.t1"/>
    </source>
</evidence>